<dbReference type="Gene3D" id="3.10.129.10">
    <property type="entry name" value="Hotdog Thioesterase"/>
    <property type="match status" value="1"/>
</dbReference>
<dbReference type="AlphaFoldDB" id="A0A0D0N1S1"/>
<evidence type="ECO:0000259" key="3">
    <source>
        <dbReference type="Pfam" id="PF22636"/>
    </source>
</evidence>
<dbReference type="RefSeq" id="WP_042577714.1">
    <property type="nucleotide sequence ID" value="NZ_JXQQ01000010.1"/>
</dbReference>
<dbReference type="PANTHER" id="PTHR36934">
    <property type="entry name" value="BLR0278 PROTEIN"/>
    <property type="match status" value="1"/>
</dbReference>
<dbReference type="PANTHER" id="PTHR36934:SF1">
    <property type="entry name" value="THIOESTERASE DOMAIN-CONTAINING PROTEIN"/>
    <property type="match status" value="1"/>
</dbReference>
<dbReference type="EMBL" id="JXQQ01000010">
    <property type="protein sequence ID" value="KIQ35310.1"/>
    <property type="molecule type" value="Genomic_DNA"/>
</dbReference>
<dbReference type="OrthoDB" id="8526175at2"/>
<dbReference type="InterPro" id="IPR054485">
    <property type="entry name" value="FlK-like_dom"/>
</dbReference>
<organism evidence="4 5">
    <name type="scientific">Variovorax paradoxus</name>
    <dbReference type="NCBI Taxonomy" id="34073"/>
    <lineage>
        <taxon>Bacteria</taxon>
        <taxon>Pseudomonadati</taxon>
        <taxon>Pseudomonadota</taxon>
        <taxon>Betaproteobacteria</taxon>
        <taxon>Burkholderiales</taxon>
        <taxon>Comamonadaceae</taxon>
        <taxon>Variovorax</taxon>
    </lineage>
</organism>
<evidence type="ECO:0000313" key="5">
    <source>
        <dbReference type="Proteomes" id="UP000032067"/>
    </source>
</evidence>
<name>A0A0D0N1S1_VARPD</name>
<reference evidence="4 5" key="1">
    <citation type="submission" date="2014-12" db="EMBL/GenBank/DDBJ databases">
        <title>16Stimator: statistical estimation of ribosomal gene copy numbers from draft genome assemblies.</title>
        <authorList>
            <person name="Perisin M.A."/>
            <person name="Vetter M."/>
            <person name="Gilbert J.A."/>
            <person name="Bergelson J."/>
        </authorList>
    </citation>
    <scope>NUCLEOTIDE SEQUENCE [LARGE SCALE GENOMIC DNA]</scope>
    <source>
        <strain evidence="4 5">MEDvA23</strain>
    </source>
</reference>
<sequence length="140" mass="15255">MKKELNAGAALRRELAVDRARTVDFLGEDLRLYATPELVRDVEQACLDFLLDHADEGESSVGTAIALRHVGATLLGQTVRIDARVRAVDGRSVDFDFSVLEGHEEVASGTHSRFVVNVARLRAKVHAKVEAARVPTAPAR</sequence>
<feature type="domain" description="Fluoroacetyl-CoA-specific thioesterase-like" evidence="3">
    <location>
        <begin position="17"/>
        <end position="118"/>
    </location>
</feature>
<evidence type="ECO:0000313" key="4">
    <source>
        <dbReference type="EMBL" id="KIQ35310.1"/>
    </source>
</evidence>
<feature type="active site" evidence="1">
    <location>
        <position position="69"/>
    </location>
</feature>
<dbReference type="CDD" id="cd03440">
    <property type="entry name" value="hot_dog"/>
    <property type="match status" value="1"/>
</dbReference>
<dbReference type="Pfam" id="PF22636">
    <property type="entry name" value="FlK"/>
    <property type="match status" value="1"/>
</dbReference>
<feature type="binding site" evidence="2">
    <location>
        <position position="113"/>
    </location>
    <ligand>
        <name>substrate</name>
    </ligand>
</feature>
<gene>
    <name evidence="4" type="ORF">RT97_05230</name>
</gene>
<accession>A0A0D0N1S1</accession>
<dbReference type="PIRSF" id="PIRSF014972">
    <property type="entry name" value="FlK"/>
    <property type="match status" value="1"/>
</dbReference>
<dbReference type="SUPFAM" id="SSF54637">
    <property type="entry name" value="Thioesterase/thiol ester dehydrase-isomerase"/>
    <property type="match status" value="1"/>
</dbReference>
<dbReference type="InterPro" id="IPR025540">
    <property type="entry name" value="FlK"/>
</dbReference>
<evidence type="ECO:0000256" key="1">
    <source>
        <dbReference type="PIRSR" id="PIRSR014972-1"/>
    </source>
</evidence>
<protein>
    <submittedName>
        <fullName evidence="4">LysR family transcriptional regulator</fullName>
    </submittedName>
</protein>
<feature type="active site" evidence="1">
    <location>
        <position position="35"/>
    </location>
</feature>
<feature type="binding site" evidence="2">
    <location>
        <position position="62"/>
    </location>
    <ligand>
        <name>substrate</name>
    </ligand>
</feature>
<evidence type="ECO:0000256" key="2">
    <source>
        <dbReference type="PIRSR" id="PIRSR014972-2"/>
    </source>
</evidence>
<proteinExistence type="predicted"/>
<feature type="binding site" evidence="2">
    <location>
        <position position="62"/>
    </location>
    <ligand>
        <name>CoA</name>
        <dbReference type="ChEBI" id="CHEBI:57287"/>
    </ligand>
</feature>
<dbReference type="Proteomes" id="UP000032067">
    <property type="component" value="Unassembled WGS sequence"/>
</dbReference>
<feature type="active site" evidence="1">
    <location>
        <position position="43"/>
    </location>
</feature>
<dbReference type="InterPro" id="IPR029069">
    <property type="entry name" value="HotDog_dom_sf"/>
</dbReference>
<comment type="caution">
    <text evidence="4">The sequence shown here is derived from an EMBL/GenBank/DDBJ whole genome shotgun (WGS) entry which is preliminary data.</text>
</comment>